<evidence type="ECO:0000259" key="1">
    <source>
        <dbReference type="Pfam" id="PF09860"/>
    </source>
</evidence>
<keyword evidence="3" id="KW-1185">Reference proteome</keyword>
<dbReference type="AlphaFoldDB" id="A0A4P6I1U4"/>
<accession>A0A4P6I1U4</accession>
<dbReference type="Proteomes" id="UP000293296">
    <property type="component" value="Chromosome"/>
</dbReference>
<dbReference type="EMBL" id="CP026538">
    <property type="protein sequence ID" value="QAZ67769.1"/>
    <property type="molecule type" value="Genomic_DNA"/>
</dbReference>
<name>A0A4P6I1U4_9BACT</name>
<feature type="domain" description="DUF2087" evidence="1">
    <location>
        <begin position="92"/>
        <end position="162"/>
    </location>
</feature>
<organism evidence="2 3">
    <name type="scientific">Solidesulfovibrio carbinolicus</name>
    <dbReference type="NCBI Taxonomy" id="296842"/>
    <lineage>
        <taxon>Bacteria</taxon>
        <taxon>Pseudomonadati</taxon>
        <taxon>Thermodesulfobacteriota</taxon>
        <taxon>Desulfovibrionia</taxon>
        <taxon>Desulfovibrionales</taxon>
        <taxon>Desulfovibrionaceae</taxon>
        <taxon>Solidesulfovibrio</taxon>
    </lineage>
</organism>
<gene>
    <name evidence="2" type="ORF">C3Y92_11275</name>
</gene>
<dbReference type="KEGG" id="dcb:C3Y92_11275"/>
<protein>
    <recommendedName>
        <fullName evidence="1">DUF2087 domain-containing protein</fullName>
    </recommendedName>
</protein>
<evidence type="ECO:0000313" key="2">
    <source>
        <dbReference type="EMBL" id="QAZ67769.1"/>
    </source>
</evidence>
<evidence type="ECO:0000313" key="3">
    <source>
        <dbReference type="Proteomes" id="UP000293296"/>
    </source>
</evidence>
<dbReference type="RefSeq" id="WP_129352656.1">
    <property type="nucleotide sequence ID" value="NZ_CP026538.1"/>
</dbReference>
<dbReference type="Pfam" id="PF09860">
    <property type="entry name" value="DUF2087"/>
    <property type="match status" value="1"/>
</dbReference>
<dbReference type="InterPro" id="IPR018656">
    <property type="entry name" value="DUF2087"/>
</dbReference>
<dbReference type="OrthoDB" id="6867569at2"/>
<proteinExistence type="predicted"/>
<reference evidence="2 3" key="1">
    <citation type="submission" date="2018-02" db="EMBL/GenBank/DDBJ databases">
        <title>Genome sequence of Desulfovibrio carbinolicus DSM 3852.</title>
        <authorList>
            <person name="Wilbanks E."/>
            <person name="Skennerton C.T."/>
            <person name="Orphan V.J."/>
        </authorList>
    </citation>
    <scope>NUCLEOTIDE SEQUENCE [LARGE SCALE GENOMIC DNA]</scope>
    <source>
        <strain evidence="2 3">DSM 3852</strain>
    </source>
</reference>
<sequence length="189" mass="21081">MSRESFPFSVDDISALAKALRGGLADAEGTPGHVEMLNILARAAGCRNFQHFRANAKAQTRLDAPAAPAVPAQPVDYARLRRLLRHFDAAGRLVRWPSKWSEQQVILWLLWSRLPARQIMTEKAVNACLEACHTFGDAALLRRMLCDGGLLARTPDCREYRRVEARPEATGRELIRRLGRVGEAGETPR</sequence>